<keyword evidence="2 6" id="KW-1003">Cell membrane</keyword>
<proteinExistence type="inferred from homology"/>
<organism evidence="7 8">
    <name type="scientific">Bosea rubneri</name>
    <dbReference type="NCBI Taxonomy" id="3075434"/>
    <lineage>
        <taxon>Bacteria</taxon>
        <taxon>Pseudomonadati</taxon>
        <taxon>Pseudomonadota</taxon>
        <taxon>Alphaproteobacteria</taxon>
        <taxon>Hyphomicrobiales</taxon>
        <taxon>Boseaceae</taxon>
        <taxon>Bosea</taxon>
    </lineage>
</organism>
<accession>A0ABU3S571</accession>
<comment type="catalytic activity">
    <reaction evidence="6">
        <text>Na(+)(in) + 2 H(+)(out) = Na(+)(out) + 2 H(+)(in)</text>
        <dbReference type="Rhea" id="RHEA:29251"/>
        <dbReference type="ChEBI" id="CHEBI:15378"/>
        <dbReference type="ChEBI" id="CHEBI:29101"/>
    </reaction>
</comment>
<keyword evidence="8" id="KW-1185">Reference proteome</keyword>
<dbReference type="PANTHER" id="PTHR30341">
    <property type="entry name" value="SODIUM ION/PROTON ANTIPORTER NHAA-RELATED"/>
    <property type="match status" value="1"/>
</dbReference>
<sequence>MSGTSNARKPITTLRKFVESESAGGLVLMAAALLAIVIANSPQAPAYFAALKVYIGPLSLLHWINDALMAVFFLFVGLEIKREMLDGQLSTWSRRILPGAAALGGMVVPGLIFLAFNRADPSALRGWAIPAATDIAFALGVLSLLGSRVPGSLKVFLAALAIIDDLGAVVIIALFYTAEINLYALLGGVVVFGLLLGLNRLGYRKLPAYLALGLVLWVFTLISGVHATVAGVLLALTIPIRTTPAKPEADPAHSPLHRLEHHLHLPVAFLIVPIFGFANAGVSFSGLSSAVLGDMLAVGVAAGLFFGKLIGVLGAVVLMERKGWADLPANASWSQMVGVALLCGIGFTMSLFIGLLAFEDPAMQARVKYGILAGSLLSGVAGYLVLRLARREAPPPRAAG</sequence>
<evidence type="ECO:0000256" key="5">
    <source>
        <dbReference type="ARBA" id="ARBA00023136"/>
    </source>
</evidence>
<protein>
    <recommendedName>
        <fullName evidence="6">Na(+)/H(+) antiporter NhaA</fullName>
    </recommendedName>
    <alternativeName>
        <fullName evidence="6">Sodium/proton antiporter NhaA</fullName>
    </alternativeName>
</protein>
<dbReference type="Pfam" id="PF06965">
    <property type="entry name" value="Na_H_antiport_1"/>
    <property type="match status" value="1"/>
</dbReference>
<gene>
    <name evidence="6 7" type="primary">nhaA</name>
    <name evidence="7" type="ORF">RKE40_08550</name>
</gene>
<feature type="transmembrane region" description="Helical" evidence="6">
    <location>
        <begin position="96"/>
        <end position="115"/>
    </location>
</feature>
<feature type="transmembrane region" description="Helical" evidence="6">
    <location>
        <begin position="182"/>
        <end position="198"/>
    </location>
</feature>
<evidence type="ECO:0000256" key="6">
    <source>
        <dbReference type="HAMAP-Rule" id="MF_01844"/>
    </source>
</evidence>
<evidence type="ECO:0000256" key="4">
    <source>
        <dbReference type="ARBA" id="ARBA00022989"/>
    </source>
</evidence>
<dbReference type="EMBL" id="JAWDID010000009">
    <property type="protein sequence ID" value="MDU0339928.1"/>
    <property type="molecule type" value="Genomic_DNA"/>
</dbReference>
<comment type="function">
    <text evidence="6">Na(+)/H(+) antiporter that extrudes sodium in exchange for external protons.</text>
</comment>
<evidence type="ECO:0000256" key="1">
    <source>
        <dbReference type="ARBA" id="ARBA00004429"/>
    </source>
</evidence>
<comment type="subcellular location">
    <subcellularLocation>
        <location evidence="1">Cell inner membrane</location>
        <topology evidence="1">Multi-pass membrane protein</topology>
    </subcellularLocation>
    <subcellularLocation>
        <location evidence="6">Cell membrane</location>
        <topology evidence="6">Multi-pass membrane protein</topology>
    </subcellularLocation>
</comment>
<dbReference type="PANTHER" id="PTHR30341:SF0">
    <property type="entry name" value="NA(+)_H(+) ANTIPORTER NHAA"/>
    <property type="match status" value="1"/>
</dbReference>
<evidence type="ECO:0000256" key="2">
    <source>
        <dbReference type="ARBA" id="ARBA00022475"/>
    </source>
</evidence>
<dbReference type="NCBIfam" id="NF007111">
    <property type="entry name" value="PRK09560.1"/>
    <property type="match status" value="1"/>
</dbReference>
<keyword evidence="6" id="KW-0739">Sodium transport</keyword>
<reference evidence="7 8" key="1">
    <citation type="submission" date="2023-09" db="EMBL/GenBank/DDBJ databases">
        <title>Whole genome shotgun sequencing (WGS) of Bosea sp. ZW T0_25, isolated from stored onions (Allium cepa).</title>
        <authorList>
            <person name="Stoll D.A."/>
            <person name="Huch M."/>
        </authorList>
    </citation>
    <scope>NUCLEOTIDE SEQUENCE [LARGE SCALE GENOMIC DNA]</scope>
    <source>
        <strain evidence="7 8">ZW T0_25</strain>
    </source>
</reference>
<dbReference type="NCBIfam" id="NF007112">
    <property type="entry name" value="PRK09561.1"/>
    <property type="match status" value="1"/>
</dbReference>
<dbReference type="RefSeq" id="WP_316017810.1">
    <property type="nucleotide sequence ID" value="NZ_JAWDID010000009.1"/>
</dbReference>
<comment type="similarity">
    <text evidence="6">Belongs to the NhaA Na(+)/H(+) (TC 2.A.33) antiporter family.</text>
</comment>
<feature type="transmembrane region" description="Helical" evidence="6">
    <location>
        <begin position="127"/>
        <end position="146"/>
    </location>
</feature>
<evidence type="ECO:0000313" key="8">
    <source>
        <dbReference type="Proteomes" id="UP001254257"/>
    </source>
</evidence>
<evidence type="ECO:0000256" key="3">
    <source>
        <dbReference type="ARBA" id="ARBA00022692"/>
    </source>
</evidence>
<feature type="transmembrane region" description="Helical" evidence="6">
    <location>
        <begin position="155"/>
        <end position="176"/>
    </location>
</feature>
<dbReference type="NCBIfam" id="TIGR00773">
    <property type="entry name" value="NhaA"/>
    <property type="match status" value="1"/>
</dbReference>
<dbReference type="Proteomes" id="UP001254257">
    <property type="component" value="Unassembled WGS sequence"/>
</dbReference>
<keyword evidence="6" id="KW-0406">Ion transport</keyword>
<comment type="caution">
    <text evidence="7">The sequence shown here is derived from an EMBL/GenBank/DDBJ whole genome shotgun (WGS) entry which is preliminary data.</text>
</comment>
<keyword evidence="4 6" id="KW-1133">Transmembrane helix</keyword>
<keyword evidence="6" id="KW-0813">Transport</keyword>
<keyword evidence="5 6" id="KW-0472">Membrane</keyword>
<dbReference type="Gene3D" id="1.20.1530.10">
    <property type="entry name" value="Na+/H+ antiporter like domain"/>
    <property type="match status" value="1"/>
</dbReference>
<name>A0ABU3S571_9HYPH</name>
<feature type="transmembrane region" description="Helical" evidence="6">
    <location>
        <begin position="370"/>
        <end position="389"/>
    </location>
</feature>
<dbReference type="InterPro" id="IPR023171">
    <property type="entry name" value="Na/H_antiporter_dom_sf"/>
</dbReference>
<feature type="transmembrane region" description="Helical" evidence="6">
    <location>
        <begin position="210"/>
        <end position="238"/>
    </location>
</feature>
<dbReference type="HAMAP" id="MF_01844">
    <property type="entry name" value="NhaA"/>
    <property type="match status" value="1"/>
</dbReference>
<keyword evidence="3 6" id="KW-0812">Transmembrane</keyword>
<keyword evidence="6" id="KW-0915">Sodium</keyword>
<feature type="transmembrane region" description="Helical" evidence="6">
    <location>
        <begin position="296"/>
        <end position="319"/>
    </location>
</feature>
<feature type="transmembrane region" description="Helical" evidence="6">
    <location>
        <begin position="53"/>
        <end position="76"/>
    </location>
</feature>
<keyword evidence="6" id="KW-0050">Antiport</keyword>
<feature type="transmembrane region" description="Helical" evidence="6">
    <location>
        <begin position="339"/>
        <end position="358"/>
    </location>
</feature>
<dbReference type="InterPro" id="IPR004670">
    <property type="entry name" value="NhaA"/>
</dbReference>
<evidence type="ECO:0000313" key="7">
    <source>
        <dbReference type="EMBL" id="MDU0339928.1"/>
    </source>
</evidence>
<feature type="transmembrane region" description="Helical" evidence="6">
    <location>
        <begin position="263"/>
        <end position="284"/>
    </location>
</feature>
<feature type="transmembrane region" description="Helical" evidence="6">
    <location>
        <begin position="21"/>
        <end position="41"/>
    </location>
</feature>